<reference evidence="9" key="1">
    <citation type="submission" date="2022-11" db="EMBL/GenBank/DDBJ databases">
        <title>Parathalassolutuus dongxingensis gen. nov., sp. nov., a novel member of family Oceanospirillaceae isolated from a coastal shrimp pond in Guangxi, China.</title>
        <authorList>
            <person name="Chen H."/>
        </authorList>
    </citation>
    <scope>NUCLEOTIDE SEQUENCE</scope>
    <source>
        <strain evidence="9">G-43</strain>
    </source>
</reference>
<gene>
    <name evidence="9" type="ORF">OUO13_14435</name>
</gene>
<evidence type="ECO:0000256" key="1">
    <source>
        <dbReference type="ARBA" id="ARBA00023029"/>
    </source>
</evidence>
<keyword evidence="2" id="KW-0238">DNA-binding</keyword>
<dbReference type="GO" id="GO:0006265">
    <property type="term" value="P:DNA topological change"/>
    <property type="evidence" value="ECO:0007669"/>
    <property type="project" value="InterPro"/>
</dbReference>
<dbReference type="GO" id="GO:0003917">
    <property type="term" value="F:DNA topoisomerase type I (single strand cut, ATP-independent) activity"/>
    <property type="evidence" value="ECO:0007669"/>
    <property type="project" value="InterPro"/>
</dbReference>
<accession>A0A9X3EFP6</accession>
<keyword evidence="1" id="KW-0799">Topoisomerase</keyword>
<evidence type="ECO:0000256" key="5">
    <source>
        <dbReference type="ARBA" id="ARBA00031985"/>
    </source>
</evidence>
<evidence type="ECO:0000256" key="2">
    <source>
        <dbReference type="ARBA" id="ARBA00023125"/>
    </source>
</evidence>
<dbReference type="SUPFAM" id="SSF57783">
    <property type="entry name" value="Zinc beta-ribbon"/>
    <property type="match status" value="1"/>
</dbReference>
<dbReference type="EMBL" id="JAPNOA010000054">
    <property type="protein sequence ID" value="MCY0966390.1"/>
    <property type="molecule type" value="Genomic_DNA"/>
</dbReference>
<proteinExistence type="predicted"/>
<evidence type="ECO:0000256" key="6">
    <source>
        <dbReference type="ARBA" id="ARBA00032235"/>
    </source>
</evidence>
<keyword evidence="10" id="KW-1185">Reference proteome</keyword>
<dbReference type="Gene3D" id="2.20.25.10">
    <property type="match status" value="1"/>
</dbReference>
<evidence type="ECO:0000313" key="10">
    <source>
        <dbReference type="Proteomes" id="UP001150830"/>
    </source>
</evidence>
<protein>
    <recommendedName>
        <fullName evidence="7">Omega-protein</fullName>
    </recommendedName>
    <alternativeName>
        <fullName evidence="6">Relaxing enzyme</fullName>
    </alternativeName>
    <alternativeName>
        <fullName evidence="4">Swivelase</fullName>
    </alternativeName>
    <alternativeName>
        <fullName evidence="5">Untwisting enzyme</fullName>
    </alternativeName>
</protein>
<evidence type="ECO:0000313" key="9">
    <source>
        <dbReference type="EMBL" id="MCY0966390.1"/>
    </source>
</evidence>
<organism evidence="9 10">
    <name type="scientific">Parathalassolituus penaei</name>
    <dbReference type="NCBI Taxonomy" id="2997323"/>
    <lineage>
        <taxon>Bacteria</taxon>
        <taxon>Pseudomonadati</taxon>
        <taxon>Pseudomonadota</taxon>
        <taxon>Gammaproteobacteria</taxon>
        <taxon>Oceanospirillales</taxon>
        <taxon>Oceanospirillaceae</taxon>
        <taxon>Parathalassolituus</taxon>
    </lineage>
</organism>
<evidence type="ECO:0000256" key="4">
    <source>
        <dbReference type="ARBA" id="ARBA00030003"/>
    </source>
</evidence>
<dbReference type="InterPro" id="IPR013263">
    <property type="entry name" value="TopoI_Znr_bac"/>
</dbReference>
<keyword evidence="3" id="KW-0413">Isomerase</keyword>
<name>A0A9X3EFP6_9GAMM</name>
<dbReference type="Proteomes" id="UP001150830">
    <property type="component" value="Unassembled WGS sequence"/>
</dbReference>
<dbReference type="Pfam" id="PF08272">
    <property type="entry name" value="Zn_Ribbon_Topo"/>
    <property type="match status" value="1"/>
</dbReference>
<dbReference type="AlphaFoldDB" id="A0A9X3EFP6"/>
<comment type="caution">
    <text evidence="9">The sequence shown here is derived from an EMBL/GenBank/DDBJ whole genome shotgun (WGS) entry which is preliminary data.</text>
</comment>
<evidence type="ECO:0000256" key="7">
    <source>
        <dbReference type="ARBA" id="ARBA00032877"/>
    </source>
</evidence>
<evidence type="ECO:0000256" key="3">
    <source>
        <dbReference type="ARBA" id="ARBA00023235"/>
    </source>
</evidence>
<evidence type="ECO:0000259" key="8">
    <source>
        <dbReference type="Pfam" id="PF08272"/>
    </source>
</evidence>
<sequence length="52" mass="6066">MIRYSLKSKEQYVMTETDGKATGWSAWYNDSKWIEETCKKSRKKVADDAGDE</sequence>
<feature type="domain" description="DNA topoisomerase I zinc ribbon-like bacterial-type" evidence="8">
    <location>
        <begin position="2"/>
        <end position="36"/>
    </location>
</feature>
<dbReference type="GO" id="GO:0003677">
    <property type="term" value="F:DNA binding"/>
    <property type="evidence" value="ECO:0007669"/>
    <property type="project" value="UniProtKB-KW"/>
</dbReference>